<dbReference type="PANTHER" id="PTHR22916">
    <property type="entry name" value="GLYCOSYLTRANSFERASE"/>
    <property type="match status" value="1"/>
</dbReference>
<dbReference type="InterPro" id="IPR029044">
    <property type="entry name" value="Nucleotide-diphossugar_trans"/>
</dbReference>
<feature type="domain" description="Glycosyltransferase 2-like" evidence="2">
    <location>
        <begin position="20"/>
        <end position="184"/>
    </location>
</feature>
<dbReference type="PANTHER" id="PTHR22916:SF3">
    <property type="entry name" value="UDP-GLCNAC:BETAGAL BETA-1,3-N-ACETYLGLUCOSAMINYLTRANSFERASE-LIKE PROTEIN 1"/>
    <property type="match status" value="1"/>
</dbReference>
<dbReference type="InterPro" id="IPR019734">
    <property type="entry name" value="TPR_rpt"/>
</dbReference>
<dbReference type="Gene3D" id="3.90.550.10">
    <property type="entry name" value="Spore Coat Polysaccharide Biosynthesis Protein SpsA, Chain A"/>
    <property type="match status" value="1"/>
</dbReference>
<dbReference type="PROSITE" id="PS50005">
    <property type="entry name" value="TPR"/>
    <property type="match status" value="1"/>
</dbReference>
<dbReference type="Proteomes" id="UP000823637">
    <property type="component" value="Unassembled WGS sequence"/>
</dbReference>
<reference evidence="3" key="2">
    <citation type="journal article" date="2021" name="PeerJ">
        <title>Extensive microbial diversity within the chicken gut microbiome revealed by metagenomics and culture.</title>
        <authorList>
            <person name="Gilroy R."/>
            <person name="Ravi A."/>
            <person name="Getino M."/>
            <person name="Pursley I."/>
            <person name="Horton D.L."/>
            <person name="Alikhan N.F."/>
            <person name="Baker D."/>
            <person name="Gharbi K."/>
            <person name="Hall N."/>
            <person name="Watson M."/>
            <person name="Adriaenssens E.M."/>
            <person name="Foster-Nyarko E."/>
            <person name="Jarju S."/>
            <person name="Secka A."/>
            <person name="Antonio M."/>
            <person name="Oren A."/>
            <person name="Chaudhuri R.R."/>
            <person name="La Ragione R."/>
            <person name="Hildebrand F."/>
            <person name="Pallen M.J."/>
        </authorList>
    </citation>
    <scope>NUCLEOTIDE SEQUENCE</scope>
    <source>
        <strain evidence="3">D3-1215</strain>
    </source>
</reference>
<gene>
    <name evidence="3" type="ORF">IAC32_03315</name>
</gene>
<evidence type="ECO:0000259" key="2">
    <source>
        <dbReference type="Pfam" id="PF00535"/>
    </source>
</evidence>
<sequence length="318" mass="37395">MEKTYEEIVSDDFVKTPLVSIRVLAYNHEKYISQCLDSLVCQVCDFGYEIVIGEDCSTDGTLEICKAYQKKYPDRVRIIHNRKNLGLMDNFLQINSLLRGDYIACCAGDDYWVDMDKLQKQVAILKQKPCASAVITNKQIVDDDGNVLCRECIIVPENKEREYSLHDFFSIPNDFSSLTMLYRKLSYDKTVDIYKRLYSTFLEDYTLWICLLTQGNFYFLNDVTAAYRINPTSVTHTQNAVLRWKEDFQIRRNLISVLPKEYHKYLKNDEHAYFKIGMAYRKMQKYPQAMWNFLRAFCCSPIRFVKQIRELLANKKGT</sequence>
<name>A0A9D9HCR6_9BACT</name>
<dbReference type="GO" id="GO:0016758">
    <property type="term" value="F:hexosyltransferase activity"/>
    <property type="evidence" value="ECO:0007669"/>
    <property type="project" value="UniProtKB-ARBA"/>
</dbReference>
<dbReference type="SUPFAM" id="SSF53448">
    <property type="entry name" value="Nucleotide-diphospho-sugar transferases"/>
    <property type="match status" value="1"/>
</dbReference>
<proteinExistence type="predicted"/>
<dbReference type="InterPro" id="IPR001173">
    <property type="entry name" value="Glyco_trans_2-like"/>
</dbReference>
<dbReference type="EMBL" id="JADIMR010000047">
    <property type="protein sequence ID" value="MBO8446761.1"/>
    <property type="molecule type" value="Genomic_DNA"/>
</dbReference>
<organism evidence="3 4">
    <name type="scientific">Candidatus Enterocola intestinipullorum</name>
    <dbReference type="NCBI Taxonomy" id="2840783"/>
    <lineage>
        <taxon>Bacteria</taxon>
        <taxon>Pseudomonadati</taxon>
        <taxon>Bacteroidota</taxon>
        <taxon>Bacteroidia</taxon>
        <taxon>Bacteroidales</taxon>
        <taxon>Candidatus Enterocola</taxon>
    </lineage>
</organism>
<evidence type="ECO:0000256" key="1">
    <source>
        <dbReference type="PROSITE-ProRule" id="PRU00339"/>
    </source>
</evidence>
<reference evidence="3" key="1">
    <citation type="submission" date="2020-10" db="EMBL/GenBank/DDBJ databases">
        <authorList>
            <person name="Gilroy R."/>
        </authorList>
    </citation>
    <scope>NUCLEOTIDE SEQUENCE</scope>
    <source>
        <strain evidence="3">D3-1215</strain>
    </source>
</reference>
<evidence type="ECO:0000313" key="3">
    <source>
        <dbReference type="EMBL" id="MBO8446761.1"/>
    </source>
</evidence>
<dbReference type="AlphaFoldDB" id="A0A9D9HCR6"/>
<comment type="caution">
    <text evidence="3">The sequence shown here is derived from an EMBL/GenBank/DDBJ whole genome shotgun (WGS) entry which is preliminary data.</text>
</comment>
<keyword evidence="1" id="KW-0802">TPR repeat</keyword>
<protein>
    <submittedName>
        <fullName evidence="3">Glycosyltransferase</fullName>
    </submittedName>
</protein>
<evidence type="ECO:0000313" key="4">
    <source>
        <dbReference type="Proteomes" id="UP000823637"/>
    </source>
</evidence>
<feature type="repeat" description="TPR" evidence="1">
    <location>
        <begin position="270"/>
        <end position="303"/>
    </location>
</feature>
<accession>A0A9D9HCR6</accession>
<dbReference type="Pfam" id="PF00535">
    <property type="entry name" value="Glycos_transf_2"/>
    <property type="match status" value="1"/>
</dbReference>